<dbReference type="AlphaFoldDB" id="D8JUW0"/>
<comment type="pathway">
    <text evidence="2 12">Cofactor biosynthesis; riboflavin biosynthesis; 5-amino-6-(D-ribitylamino)uracil from GTP: step 2/4.</text>
</comment>
<dbReference type="eggNOG" id="COG1985">
    <property type="taxonomic scope" value="Bacteria"/>
</dbReference>
<dbReference type="SUPFAM" id="SSF53927">
    <property type="entry name" value="Cytidine deaminase-like"/>
    <property type="match status" value="1"/>
</dbReference>
<dbReference type="InterPro" id="IPR004794">
    <property type="entry name" value="Eubact_RibD"/>
</dbReference>
<keyword evidence="8 12" id="KW-0862">Zinc</keyword>
<evidence type="ECO:0000256" key="1">
    <source>
        <dbReference type="ARBA" id="ARBA00002151"/>
    </source>
</evidence>
<accession>D8JUW0</accession>
<dbReference type="InterPro" id="IPR002734">
    <property type="entry name" value="RibDG_C"/>
</dbReference>
<dbReference type="PROSITE" id="PS51747">
    <property type="entry name" value="CYT_DCMP_DEAMINASES_2"/>
    <property type="match status" value="1"/>
</dbReference>
<dbReference type="EMBL" id="CP002083">
    <property type="protein sequence ID" value="ADJ22776.1"/>
    <property type="molecule type" value="Genomic_DNA"/>
</dbReference>
<dbReference type="EC" id="1.1.1.193" evidence="12"/>
<protein>
    <recommendedName>
        <fullName evidence="12">Riboflavin biosynthesis protein RibD</fullName>
    </recommendedName>
    <domain>
        <recommendedName>
            <fullName evidence="12">Diaminohydroxyphosphoribosylaminopyrimidine deaminase</fullName>
            <shortName evidence="12">DRAP deaminase</shortName>
            <ecNumber evidence="12">3.5.4.26</ecNumber>
        </recommendedName>
        <alternativeName>
            <fullName evidence="12">Riboflavin-specific deaminase</fullName>
        </alternativeName>
    </domain>
    <domain>
        <recommendedName>
            <fullName evidence="12">5-amino-6-(5-phosphoribosylamino)uracil reductase</fullName>
            <ecNumber evidence="12">1.1.1.193</ecNumber>
        </recommendedName>
        <alternativeName>
            <fullName evidence="12">HTP reductase</fullName>
        </alternativeName>
    </domain>
</protein>
<feature type="binding site" evidence="14">
    <location>
        <position position="194"/>
    </location>
    <ligand>
        <name>substrate</name>
    </ligand>
</feature>
<evidence type="ECO:0000256" key="3">
    <source>
        <dbReference type="ARBA" id="ARBA00004910"/>
    </source>
</evidence>
<dbReference type="OrthoDB" id="9800865at2"/>
<dbReference type="KEGG" id="hdn:Hden_0962"/>
<dbReference type="Gene3D" id="3.40.430.10">
    <property type="entry name" value="Dihydrofolate Reductase, subunit A"/>
    <property type="match status" value="1"/>
</dbReference>
<evidence type="ECO:0000256" key="14">
    <source>
        <dbReference type="PIRSR" id="PIRSR006769-2"/>
    </source>
</evidence>
<keyword evidence="12" id="KW-0378">Hydrolase</keyword>
<dbReference type="InterPro" id="IPR050765">
    <property type="entry name" value="Riboflavin_Biosynth_HTPR"/>
</dbReference>
<dbReference type="Pfam" id="PF01872">
    <property type="entry name" value="RibD_C"/>
    <property type="match status" value="1"/>
</dbReference>
<dbReference type="InterPro" id="IPR024072">
    <property type="entry name" value="DHFR-like_dom_sf"/>
</dbReference>
<evidence type="ECO:0000256" key="9">
    <source>
        <dbReference type="ARBA" id="ARBA00022857"/>
    </source>
</evidence>
<sequence length="368" mass="39214">MAEPKSSAFDEEMMAIALRMAERGLGATMPNPSVGAVIADETTGEILARGVTAPGGRPHAETQAIAAAGDRVRGATIYVTLEPCSHHGRTGPCAEAIVAAGLKRAVVAIEDPDPRVSGRGLDKLRDAGLEVVRGVGAAEARRITRGHIVRITERRPFTTVKLALDGSGEIARGNGVSPIWVTAEMARAHGMLLRAHYDAILVGSATVRDDDPELTCRLPGLIDRSPARIILSRSLDIPAGAKLVRSASGVPTWMMTAPDSDPQKREQLTSHGVEIHDIPIVGQSLWLPAIMEALVGRGVTRLLVEGGPRIWRSFAEASLVDEVILYMAGMPGDDVAMDAIERQLGPVALSLVDRRTMGGDTMWRLHRA</sequence>
<evidence type="ECO:0000256" key="11">
    <source>
        <dbReference type="ARBA" id="ARBA00023268"/>
    </source>
</evidence>
<evidence type="ECO:0000256" key="4">
    <source>
        <dbReference type="ARBA" id="ARBA00005259"/>
    </source>
</evidence>
<keyword evidence="6 12" id="KW-0686">Riboflavin biosynthesis</keyword>
<evidence type="ECO:0000256" key="10">
    <source>
        <dbReference type="ARBA" id="ARBA00023002"/>
    </source>
</evidence>
<evidence type="ECO:0000256" key="12">
    <source>
        <dbReference type="PIRNR" id="PIRNR006769"/>
    </source>
</evidence>
<dbReference type="EC" id="3.5.4.26" evidence="12"/>
<dbReference type="Pfam" id="PF00383">
    <property type="entry name" value="dCMP_cyt_deam_1"/>
    <property type="match status" value="1"/>
</dbReference>
<comment type="catalytic activity">
    <reaction evidence="12">
        <text>5-amino-6-(5-phospho-D-ribitylamino)uracil + NADP(+) = 5-amino-6-(5-phospho-D-ribosylamino)uracil + NADPH + H(+)</text>
        <dbReference type="Rhea" id="RHEA:17845"/>
        <dbReference type="ChEBI" id="CHEBI:15378"/>
        <dbReference type="ChEBI" id="CHEBI:57783"/>
        <dbReference type="ChEBI" id="CHEBI:58349"/>
        <dbReference type="ChEBI" id="CHEBI:58421"/>
        <dbReference type="ChEBI" id="CHEBI:58453"/>
        <dbReference type="EC" id="1.1.1.193"/>
    </reaction>
</comment>
<evidence type="ECO:0000256" key="13">
    <source>
        <dbReference type="PIRSR" id="PIRSR006769-1"/>
    </source>
</evidence>
<evidence type="ECO:0000256" key="7">
    <source>
        <dbReference type="ARBA" id="ARBA00022723"/>
    </source>
</evidence>
<dbReference type="eggNOG" id="COG0117">
    <property type="taxonomic scope" value="Bacteria"/>
</dbReference>
<keyword evidence="11" id="KW-0511">Multifunctional enzyme</keyword>
<dbReference type="InterPro" id="IPR016193">
    <property type="entry name" value="Cytidine_deaminase-like"/>
</dbReference>
<evidence type="ECO:0000313" key="18">
    <source>
        <dbReference type="Proteomes" id="UP000002033"/>
    </source>
</evidence>
<comment type="cofactor">
    <cofactor evidence="12 15">
        <name>Zn(2+)</name>
        <dbReference type="ChEBI" id="CHEBI:29105"/>
    </cofactor>
    <text evidence="12 15">Binds 1 zinc ion.</text>
</comment>
<dbReference type="STRING" id="582899.Hden_0962"/>
<dbReference type="PANTHER" id="PTHR38011:SF7">
    <property type="entry name" value="2,5-DIAMINO-6-RIBOSYLAMINO-4(3H)-PYRIMIDINONE 5'-PHOSPHATE REDUCTASE"/>
    <property type="match status" value="1"/>
</dbReference>
<comment type="pathway">
    <text evidence="3 12">Cofactor biosynthesis; riboflavin biosynthesis; 5-amino-6-(D-ribitylamino)uracil from GTP: step 3/4.</text>
</comment>
<evidence type="ECO:0000256" key="6">
    <source>
        <dbReference type="ARBA" id="ARBA00022619"/>
    </source>
</evidence>
<feature type="binding site" evidence="14">
    <location>
        <position position="206"/>
    </location>
    <ligand>
        <name>substrate</name>
    </ligand>
</feature>
<comment type="function">
    <text evidence="1 12">Converts 2,5-diamino-6-(ribosylamino)-4(3h)-pyrimidinone 5'-phosphate into 5-amino-6-(ribosylamino)-2,4(1h,3h)-pyrimidinedione 5'-phosphate.</text>
</comment>
<feature type="binding site" evidence="14">
    <location>
        <position position="177"/>
    </location>
    <ligand>
        <name>substrate</name>
    </ligand>
</feature>
<comment type="similarity">
    <text evidence="4 12">In the N-terminal section; belongs to the cytidine and deoxycytidylate deaminase family.</text>
</comment>
<feature type="binding site" evidence="15">
    <location>
        <position position="93"/>
    </location>
    <ligand>
        <name>Zn(2+)</name>
        <dbReference type="ChEBI" id="CHEBI:29105"/>
        <note>catalytic</note>
    </ligand>
</feature>
<dbReference type="NCBIfam" id="TIGR00326">
    <property type="entry name" value="eubact_ribD"/>
    <property type="match status" value="1"/>
</dbReference>
<gene>
    <name evidence="17" type="ordered locus">Hden_0962</name>
</gene>
<evidence type="ECO:0000313" key="17">
    <source>
        <dbReference type="EMBL" id="ADJ22776.1"/>
    </source>
</evidence>
<organism evidence="17 18">
    <name type="scientific">Hyphomicrobium denitrificans (strain ATCC 51888 / DSM 1869 / NCIMB 11706 / TK 0415)</name>
    <dbReference type="NCBI Taxonomy" id="582899"/>
    <lineage>
        <taxon>Bacteria</taxon>
        <taxon>Pseudomonadati</taxon>
        <taxon>Pseudomonadota</taxon>
        <taxon>Alphaproteobacteria</taxon>
        <taxon>Hyphomicrobiales</taxon>
        <taxon>Hyphomicrobiaceae</taxon>
        <taxon>Hyphomicrobium</taxon>
    </lineage>
</organism>
<evidence type="ECO:0000256" key="15">
    <source>
        <dbReference type="PIRSR" id="PIRSR006769-3"/>
    </source>
</evidence>
<keyword evidence="18" id="KW-1185">Reference proteome</keyword>
<keyword evidence="10 12" id="KW-0560">Oxidoreductase</keyword>
<name>D8JUW0_HYPDA</name>
<feature type="binding site" evidence="14">
    <location>
        <position position="217"/>
    </location>
    <ligand>
        <name>substrate</name>
    </ligand>
</feature>
<dbReference type="CDD" id="cd01284">
    <property type="entry name" value="Riboflavin_deaminase-reductase"/>
    <property type="match status" value="1"/>
</dbReference>
<evidence type="ECO:0000259" key="16">
    <source>
        <dbReference type="PROSITE" id="PS51747"/>
    </source>
</evidence>
<dbReference type="UniPathway" id="UPA00275">
    <property type="reaction ID" value="UER00401"/>
</dbReference>
<dbReference type="GO" id="GO:0008835">
    <property type="term" value="F:diaminohydroxyphosphoribosylaminopyrimidine deaminase activity"/>
    <property type="evidence" value="ECO:0007669"/>
    <property type="project" value="UniProtKB-EC"/>
</dbReference>
<feature type="binding site" evidence="15">
    <location>
        <position position="84"/>
    </location>
    <ligand>
        <name>Zn(2+)</name>
        <dbReference type="ChEBI" id="CHEBI:29105"/>
        <note>catalytic</note>
    </ligand>
</feature>
<feature type="binding site" evidence="14">
    <location>
        <position position="180"/>
    </location>
    <ligand>
        <name>NADP(+)</name>
        <dbReference type="ChEBI" id="CHEBI:58349"/>
    </ligand>
</feature>
<feature type="binding site" evidence="14">
    <location>
        <position position="305"/>
    </location>
    <ligand>
        <name>substrate</name>
    </ligand>
</feature>
<proteinExistence type="inferred from homology"/>
<dbReference type="RefSeq" id="WP_013214991.1">
    <property type="nucleotide sequence ID" value="NC_014313.1"/>
</dbReference>
<dbReference type="GO" id="GO:0008270">
    <property type="term" value="F:zinc ion binding"/>
    <property type="evidence" value="ECO:0007669"/>
    <property type="project" value="InterPro"/>
</dbReference>
<comment type="catalytic activity">
    <reaction evidence="12">
        <text>2,5-diamino-6-hydroxy-4-(5-phosphoribosylamino)-pyrimidine + H2O + H(+) = 5-amino-6-(5-phospho-D-ribosylamino)uracil + NH4(+)</text>
        <dbReference type="Rhea" id="RHEA:21868"/>
        <dbReference type="ChEBI" id="CHEBI:15377"/>
        <dbReference type="ChEBI" id="CHEBI:15378"/>
        <dbReference type="ChEBI" id="CHEBI:28938"/>
        <dbReference type="ChEBI" id="CHEBI:58453"/>
        <dbReference type="ChEBI" id="CHEBI:58614"/>
        <dbReference type="EC" id="3.5.4.26"/>
    </reaction>
</comment>
<feature type="binding site" evidence="15">
    <location>
        <position position="59"/>
    </location>
    <ligand>
        <name>Zn(2+)</name>
        <dbReference type="ChEBI" id="CHEBI:29105"/>
        <note>catalytic</note>
    </ligand>
</feature>
<dbReference type="GO" id="GO:0008703">
    <property type="term" value="F:5-amino-6-(5-phosphoribosylamino)uracil reductase activity"/>
    <property type="evidence" value="ECO:0007669"/>
    <property type="project" value="UniProtKB-EC"/>
</dbReference>
<evidence type="ECO:0000256" key="8">
    <source>
        <dbReference type="ARBA" id="ARBA00022833"/>
    </source>
</evidence>
<dbReference type="InterPro" id="IPR002125">
    <property type="entry name" value="CMP_dCMP_dom"/>
</dbReference>
<dbReference type="Proteomes" id="UP000002033">
    <property type="component" value="Chromosome"/>
</dbReference>
<feature type="domain" description="CMP/dCMP-type deaminase" evidence="16">
    <location>
        <begin position="8"/>
        <end position="132"/>
    </location>
</feature>
<feature type="binding site" evidence="14">
    <location>
        <position position="210"/>
    </location>
    <ligand>
        <name>NADP(+)</name>
        <dbReference type="ChEBI" id="CHEBI:58349"/>
    </ligand>
</feature>
<feature type="binding site" evidence="14">
    <location>
        <position position="214"/>
    </location>
    <ligand>
        <name>substrate</name>
    </ligand>
</feature>
<dbReference type="PANTHER" id="PTHR38011">
    <property type="entry name" value="DIHYDROFOLATE REDUCTASE FAMILY PROTEIN (AFU_ORTHOLOGUE AFUA_8G06820)"/>
    <property type="match status" value="1"/>
</dbReference>
<dbReference type="GO" id="GO:0009231">
    <property type="term" value="P:riboflavin biosynthetic process"/>
    <property type="evidence" value="ECO:0007669"/>
    <property type="project" value="UniProtKB-UniPathway"/>
</dbReference>
<evidence type="ECO:0000256" key="2">
    <source>
        <dbReference type="ARBA" id="ARBA00004882"/>
    </source>
</evidence>
<dbReference type="InterPro" id="IPR016192">
    <property type="entry name" value="APOBEC/CMP_deaminase_Zn-bd"/>
</dbReference>
<keyword evidence="7 12" id="KW-0479">Metal-binding</keyword>
<keyword evidence="9 12" id="KW-0521">NADP</keyword>
<feature type="binding site" evidence="14">
    <location>
        <begin position="307"/>
        <end position="313"/>
    </location>
    <ligand>
        <name>NADP(+)</name>
        <dbReference type="ChEBI" id="CHEBI:58349"/>
    </ligand>
</feature>
<reference evidence="18" key="1">
    <citation type="journal article" date="2011" name="J. Bacteriol.">
        <title>Genome sequences of eight morphologically diverse alphaproteobacteria.</title>
        <authorList>
            <consortium name="US DOE Joint Genome Institute"/>
            <person name="Brown P.J."/>
            <person name="Kysela D.T."/>
            <person name="Buechlein A."/>
            <person name="Hemmerich C."/>
            <person name="Brun Y.V."/>
        </authorList>
    </citation>
    <scope>NUCLEOTIDE SEQUENCE [LARGE SCALE GENOMIC DNA]</scope>
    <source>
        <strain evidence="18">ATCC 51888 / DSM 1869 / NCIB 11706 / TK 0415</strain>
    </source>
</reference>
<dbReference type="PIRSF" id="PIRSF006769">
    <property type="entry name" value="RibD"/>
    <property type="match status" value="1"/>
</dbReference>
<feature type="binding site" evidence="14">
    <location>
        <position position="163"/>
    </location>
    <ligand>
        <name>NADP(+)</name>
        <dbReference type="ChEBI" id="CHEBI:58349"/>
    </ligand>
</feature>
<dbReference type="Gene3D" id="3.40.140.10">
    <property type="entry name" value="Cytidine Deaminase, domain 2"/>
    <property type="match status" value="1"/>
</dbReference>
<dbReference type="SUPFAM" id="SSF53597">
    <property type="entry name" value="Dihydrofolate reductase-like"/>
    <property type="match status" value="1"/>
</dbReference>
<evidence type="ECO:0000256" key="5">
    <source>
        <dbReference type="ARBA" id="ARBA00007417"/>
    </source>
</evidence>
<dbReference type="HOGENOM" id="CLU_036590_1_1_5"/>
<dbReference type="PROSITE" id="PS00903">
    <property type="entry name" value="CYT_DCMP_DEAMINASES_1"/>
    <property type="match status" value="1"/>
</dbReference>
<feature type="active site" description="Proton donor" evidence="13">
    <location>
        <position position="61"/>
    </location>
</feature>
<comment type="similarity">
    <text evidence="5 12">In the C-terminal section; belongs to the HTP reductase family.</text>
</comment>